<reference evidence="1" key="1">
    <citation type="submission" date="2023-10" db="EMBL/GenBank/DDBJ databases">
        <authorList>
            <person name="Domelevo Entfellner J.-B."/>
        </authorList>
    </citation>
    <scope>NUCLEOTIDE SEQUENCE</scope>
</reference>
<protein>
    <submittedName>
        <fullName evidence="1">Uncharacterized protein</fullName>
    </submittedName>
</protein>
<dbReference type="AlphaFoldDB" id="A0AA86SN79"/>
<evidence type="ECO:0000313" key="1">
    <source>
        <dbReference type="EMBL" id="CAJ1967537.1"/>
    </source>
</evidence>
<dbReference type="EMBL" id="OY731404">
    <property type="protein sequence ID" value="CAJ1967537.1"/>
    <property type="molecule type" value="Genomic_DNA"/>
</dbReference>
<evidence type="ECO:0000313" key="2">
    <source>
        <dbReference type="Proteomes" id="UP001189624"/>
    </source>
</evidence>
<name>A0AA86SN79_9FABA</name>
<gene>
    <name evidence="1" type="ORF">AYBTSS11_LOCUS21236</name>
</gene>
<dbReference type="Gramene" id="rna-AYBTSS11_LOCUS21236">
    <property type="protein sequence ID" value="CAJ1967537.1"/>
    <property type="gene ID" value="gene-AYBTSS11_LOCUS21236"/>
</dbReference>
<proteinExistence type="predicted"/>
<organism evidence="1 2">
    <name type="scientific">Sphenostylis stenocarpa</name>
    <dbReference type="NCBI Taxonomy" id="92480"/>
    <lineage>
        <taxon>Eukaryota</taxon>
        <taxon>Viridiplantae</taxon>
        <taxon>Streptophyta</taxon>
        <taxon>Embryophyta</taxon>
        <taxon>Tracheophyta</taxon>
        <taxon>Spermatophyta</taxon>
        <taxon>Magnoliopsida</taxon>
        <taxon>eudicotyledons</taxon>
        <taxon>Gunneridae</taxon>
        <taxon>Pentapetalae</taxon>
        <taxon>rosids</taxon>
        <taxon>fabids</taxon>
        <taxon>Fabales</taxon>
        <taxon>Fabaceae</taxon>
        <taxon>Papilionoideae</taxon>
        <taxon>50 kb inversion clade</taxon>
        <taxon>NPAAA clade</taxon>
        <taxon>indigoferoid/millettioid clade</taxon>
        <taxon>Phaseoleae</taxon>
        <taxon>Sphenostylis</taxon>
    </lineage>
</organism>
<accession>A0AA86SN79</accession>
<sequence>MKVGKECPEIFHRSASQLPLRTTSAFLKPKRDSSEVKITFSPFHFSISFSLRNSDYAFALRAGMNVPRILENPRTAPVTAISKPFKPYQPIKKSLTPLCRVNSLIDAAPTGNDKFSEKTKEMVSLRCLEMSRIQMS</sequence>
<dbReference type="Proteomes" id="UP001189624">
    <property type="component" value="Chromosome 7"/>
</dbReference>
<keyword evidence="2" id="KW-1185">Reference proteome</keyword>